<reference evidence="2 3" key="1">
    <citation type="journal article" date="2019" name="Genome Biol. Evol.">
        <title>Insights into the evolution of the New World diploid cottons (Gossypium, subgenus Houzingenia) based on genome sequencing.</title>
        <authorList>
            <person name="Grover C.E."/>
            <person name="Arick M.A. 2nd"/>
            <person name="Thrash A."/>
            <person name="Conover J.L."/>
            <person name="Sanders W.S."/>
            <person name="Peterson D.G."/>
            <person name="Frelichowski J.E."/>
            <person name="Scheffler J.A."/>
            <person name="Scheffler B.E."/>
            <person name="Wendel J.F."/>
        </authorList>
    </citation>
    <scope>NUCLEOTIDE SEQUENCE [LARGE SCALE GENOMIC DNA]</scope>
    <source>
        <strain evidence="2">27</strain>
        <tissue evidence="2">Leaf</tissue>
    </source>
</reference>
<evidence type="ECO:0000313" key="3">
    <source>
        <dbReference type="Proteomes" id="UP000593561"/>
    </source>
</evidence>
<dbReference type="AlphaFoldDB" id="A0A7J8SB88"/>
<evidence type="ECO:0000256" key="1">
    <source>
        <dbReference type="SAM" id="MobiDB-lite"/>
    </source>
</evidence>
<protein>
    <submittedName>
        <fullName evidence="2">Uncharacterized protein</fullName>
    </submittedName>
</protein>
<gene>
    <name evidence="2" type="ORF">Godav_008657</name>
</gene>
<evidence type="ECO:0000313" key="2">
    <source>
        <dbReference type="EMBL" id="MBA0623175.1"/>
    </source>
</evidence>
<feature type="region of interest" description="Disordered" evidence="1">
    <location>
        <begin position="1"/>
        <end position="25"/>
    </location>
</feature>
<name>A0A7J8SB88_GOSDV</name>
<proteinExistence type="predicted"/>
<dbReference type="EMBL" id="JABFAC010000009">
    <property type="protein sequence ID" value="MBA0623175.1"/>
    <property type="molecule type" value="Genomic_DNA"/>
</dbReference>
<accession>A0A7J8SB88</accession>
<keyword evidence="3" id="KW-1185">Reference proteome</keyword>
<sequence>MEKIVGVTPSSCGRIGHSTKKVHRRAEEPPDLYDPIMDVKGMAVNLIHGTNESLKDKLMGNSADGEKLRRRRRMLNRGVRHYREVCPHNTWQEIDMVPEEDKPPKRVTMLQEDVEAKKYVMGMIVERSQWRKARTIVAKADGIVEANIVSGCKLGILGGNHGELVEENLGN</sequence>
<dbReference type="Proteomes" id="UP000593561">
    <property type="component" value="Unassembled WGS sequence"/>
</dbReference>
<comment type="caution">
    <text evidence="2">The sequence shown here is derived from an EMBL/GenBank/DDBJ whole genome shotgun (WGS) entry which is preliminary data.</text>
</comment>
<organism evidence="2 3">
    <name type="scientific">Gossypium davidsonii</name>
    <name type="common">Davidson's cotton</name>
    <name type="synonym">Gossypium klotzschianum subsp. davidsonii</name>
    <dbReference type="NCBI Taxonomy" id="34287"/>
    <lineage>
        <taxon>Eukaryota</taxon>
        <taxon>Viridiplantae</taxon>
        <taxon>Streptophyta</taxon>
        <taxon>Embryophyta</taxon>
        <taxon>Tracheophyta</taxon>
        <taxon>Spermatophyta</taxon>
        <taxon>Magnoliopsida</taxon>
        <taxon>eudicotyledons</taxon>
        <taxon>Gunneridae</taxon>
        <taxon>Pentapetalae</taxon>
        <taxon>rosids</taxon>
        <taxon>malvids</taxon>
        <taxon>Malvales</taxon>
        <taxon>Malvaceae</taxon>
        <taxon>Malvoideae</taxon>
        <taxon>Gossypium</taxon>
    </lineage>
</organism>